<evidence type="ECO:0000313" key="2">
    <source>
        <dbReference type="Proteomes" id="UP000602759"/>
    </source>
</evidence>
<reference evidence="1 2" key="1">
    <citation type="submission" date="2020-08" db="EMBL/GenBank/DDBJ databases">
        <title>Sphingobacterium sp. DN00404 isolated from aquaculture water.</title>
        <authorList>
            <person name="Zhang M."/>
        </authorList>
    </citation>
    <scope>NUCLEOTIDE SEQUENCE [LARGE SCALE GENOMIC DNA]</scope>
    <source>
        <strain evidence="1 2">DN00404</strain>
    </source>
</reference>
<sequence>MTQRGIGNRSFKSRLDKLYPNRYQLTTEQKEDIYYVKLEIELHADD</sequence>
<comment type="caution">
    <text evidence="1">The sequence shown here is derived from an EMBL/GenBank/DDBJ whole genome shotgun (WGS) entry which is preliminary data.</text>
</comment>
<gene>
    <name evidence="1" type="ORF">H8B06_18575</name>
</gene>
<organism evidence="1 2">
    <name type="scientific">Sphingobacterium micropteri</name>
    <dbReference type="NCBI Taxonomy" id="2763501"/>
    <lineage>
        <taxon>Bacteria</taxon>
        <taxon>Pseudomonadati</taxon>
        <taxon>Bacteroidota</taxon>
        <taxon>Sphingobacteriia</taxon>
        <taxon>Sphingobacteriales</taxon>
        <taxon>Sphingobacteriaceae</taxon>
        <taxon>Sphingobacterium</taxon>
    </lineage>
</organism>
<dbReference type="Proteomes" id="UP000602759">
    <property type="component" value="Unassembled WGS sequence"/>
</dbReference>
<dbReference type="EMBL" id="JACOIK010000015">
    <property type="protein sequence ID" value="MBD1434835.1"/>
    <property type="molecule type" value="Genomic_DNA"/>
</dbReference>
<proteinExistence type="predicted"/>
<protein>
    <submittedName>
        <fullName evidence="1">Uncharacterized protein</fullName>
    </submittedName>
</protein>
<evidence type="ECO:0000313" key="1">
    <source>
        <dbReference type="EMBL" id="MBD1434835.1"/>
    </source>
</evidence>
<name>A0ABR7YU78_9SPHI</name>
<accession>A0ABR7YU78</accession>
<keyword evidence="2" id="KW-1185">Reference proteome</keyword>
<dbReference type="RefSeq" id="WP_190995690.1">
    <property type="nucleotide sequence ID" value="NZ_JACOIK010000015.1"/>
</dbReference>